<sequence>KDLQDAPVEEADYELPEENTGFQMSDLIGDKLKGLQNDDK</sequence>
<name>A0ABP2JYU5_9LIST</name>
<reference evidence="1 2" key="1">
    <citation type="journal article" date="2010" name="Microbiol. Resour. Announc.">
        <title>Comparative genomics of the bacterial genus Listeria: Genome evolution is characterized by limited gene acquisition and limited gene loss.</title>
        <authorList>
            <person name="den Bakker H.C."/>
            <person name="Cummings C.A."/>
            <person name="Ferreira V."/>
            <person name="Vatta P."/>
            <person name="Orsi R.H."/>
            <person name="Degoricija L."/>
            <person name="Barker M."/>
            <person name="Petrauskene O."/>
            <person name="Furtado M.R."/>
            <person name="Wiedmann M."/>
        </authorList>
    </citation>
    <scope>NUCLEOTIDE SEQUENCE [LARGE SCALE GENOMIC DNA]</scope>
    <source>
        <strain evidence="1 2">FSL S4-120</strain>
    </source>
</reference>
<dbReference type="Proteomes" id="UP000003412">
    <property type="component" value="Chromosome"/>
</dbReference>
<keyword evidence="2" id="KW-1185">Reference proteome</keyword>
<evidence type="ECO:0000313" key="2">
    <source>
        <dbReference type="Proteomes" id="UP000003412"/>
    </source>
</evidence>
<proteinExistence type="predicted"/>
<gene>
    <name evidence="1" type="ORF">NT05LM_2284</name>
</gene>
<accession>A0ABP2JYU5</accession>
<dbReference type="GO" id="GO:0005840">
    <property type="term" value="C:ribosome"/>
    <property type="evidence" value="ECO:0007669"/>
    <property type="project" value="UniProtKB-KW"/>
</dbReference>
<comment type="caution">
    <text evidence="1">The sequence shown here is derived from an EMBL/GenBank/DDBJ whole genome shotgun (WGS) entry which is preliminary data.</text>
</comment>
<dbReference type="EMBL" id="ADXF01000785">
    <property type="protein sequence ID" value="EFR87232.1"/>
    <property type="molecule type" value="Genomic_DNA"/>
</dbReference>
<evidence type="ECO:0000313" key="1">
    <source>
        <dbReference type="EMBL" id="EFR87232.1"/>
    </source>
</evidence>
<protein>
    <submittedName>
        <fullName evidence="1">30S ribosomal protein S1</fullName>
    </submittedName>
</protein>
<feature type="non-terminal residue" evidence="1">
    <location>
        <position position="1"/>
    </location>
</feature>
<keyword evidence="1" id="KW-0687">Ribonucleoprotein</keyword>
<organism evidence="1 2">
    <name type="scientific">Listeria marthii FSL S4-120</name>
    <dbReference type="NCBI Taxonomy" id="702457"/>
    <lineage>
        <taxon>Bacteria</taxon>
        <taxon>Bacillati</taxon>
        <taxon>Bacillota</taxon>
        <taxon>Bacilli</taxon>
        <taxon>Bacillales</taxon>
        <taxon>Listeriaceae</taxon>
        <taxon>Listeria</taxon>
    </lineage>
</organism>
<keyword evidence="1" id="KW-0689">Ribosomal protein</keyword>